<reference evidence="2" key="1">
    <citation type="submission" date="2019-10" db="EMBL/GenBank/DDBJ databases">
        <title>Conservation and host-specific expression of non-tandemly repeated heterogenous ribosome RNA gene in arbuscular mycorrhizal fungi.</title>
        <authorList>
            <person name="Maeda T."/>
            <person name="Kobayashi Y."/>
            <person name="Nakagawa T."/>
            <person name="Ezawa T."/>
            <person name="Yamaguchi K."/>
            <person name="Bino T."/>
            <person name="Nishimoto Y."/>
            <person name="Shigenobu S."/>
            <person name="Kawaguchi M."/>
        </authorList>
    </citation>
    <scope>NUCLEOTIDE SEQUENCE</scope>
    <source>
        <strain evidence="2">HR1</strain>
    </source>
</reference>
<organism evidence="2 3">
    <name type="scientific">Rhizophagus clarus</name>
    <dbReference type="NCBI Taxonomy" id="94130"/>
    <lineage>
        <taxon>Eukaryota</taxon>
        <taxon>Fungi</taxon>
        <taxon>Fungi incertae sedis</taxon>
        <taxon>Mucoromycota</taxon>
        <taxon>Glomeromycotina</taxon>
        <taxon>Glomeromycetes</taxon>
        <taxon>Glomerales</taxon>
        <taxon>Glomeraceae</taxon>
        <taxon>Rhizophagus</taxon>
    </lineage>
</organism>
<dbReference type="AlphaFoldDB" id="A0A8H3LSJ0"/>
<sequence length="83" mass="9686">MRLNRRYFGAHLIIHTRLIFLCILISRILKVFVNEVALPMRIGRNNIISGLDMHEIEFGAHLIIHTRLIFLCILILADFESIC</sequence>
<accession>A0A8H3LSJ0</accession>
<evidence type="ECO:0000313" key="2">
    <source>
        <dbReference type="EMBL" id="GES91691.1"/>
    </source>
</evidence>
<gene>
    <name evidence="2" type="ORF">RCL2_001850000</name>
</gene>
<proteinExistence type="predicted"/>
<feature type="transmembrane region" description="Helical" evidence="1">
    <location>
        <begin position="12"/>
        <end position="33"/>
    </location>
</feature>
<comment type="caution">
    <text evidence="2">The sequence shown here is derived from an EMBL/GenBank/DDBJ whole genome shotgun (WGS) entry which is preliminary data.</text>
</comment>
<dbReference type="Proteomes" id="UP000615446">
    <property type="component" value="Unassembled WGS sequence"/>
</dbReference>
<dbReference type="EMBL" id="BLAL01000206">
    <property type="protein sequence ID" value="GES91691.1"/>
    <property type="molecule type" value="Genomic_DNA"/>
</dbReference>
<evidence type="ECO:0000313" key="3">
    <source>
        <dbReference type="Proteomes" id="UP000615446"/>
    </source>
</evidence>
<keyword evidence="1" id="KW-1133">Transmembrane helix</keyword>
<name>A0A8H3LSJ0_9GLOM</name>
<protein>
    <submittedName>
        <fullName evidence="2">Uncharacterized protein</fullName>
    </submittedName>
</protein>
<keyword evidence="1" id="KW-0812">Transmembrane</keyword>
<evidence type="ECO:0000256" key="1">
    <source>
        <dbReference type="SAM" id="Phobius"/>
    </source>
</evidence>
<keyword evidence="1" id="KW-0472">Membrane</keyword>
<feature type="transmembrane region" description="Helical" evidence="1">
    <location>
        <begin position="58"/>
        <end position="77"/>
    </location>
</feature>